<evidence type="ECO:0000313" key="3">
    <source>
        <dbReference type="EMBL" id="ESL02688.1"/>
    </source>
</evidence>
<evidence type="ECO:0000256" key="1">
    <source>
        <dbReference type="SAM" id="MobiDB-lite"/>
    </source>
</evidence>
<keyword evidence="2" id="KW-1133">Transmembrane helix</keyword>
<protein>
    <recommendedName>
        <fullName evidence="5">DUF1385 domain-containing protein</fullName>
    </recommendedName>
</protein>
<feature type="transmembrane region" description="Helical" evidence="2">
    <location>
        <begin position="194"/>
        <end position="214"/>
    </location>
</feature>
<sequence>MKGSGMGGQAVLEGVMMRNGGKYAVAVRKPDNDIDVVIGNYESISEKNNFFKLPFIRGIVRFFEEVYLGLKHFSAAGEYYNKDEESNKTGDDGRNLQLLIVIAVISLAIGIFIALPYVLSIGIGKLVTSDLMLTIIEGAVRLVFLILFAIGISLLPDVKRLYMYIGAEHKVMNCVDKGLPVTVSNVRKMGRKNYNCGTVFVINVIIISIVLFMFIRVDNILLRVLFRLLLFPVVAGLTYEVMKLASGGENSLAVIFNLPGILVHGLTTDEPADEMIEVAVESALAVCGNDKLIIKAEKEEQDETENIADKKVEKLKSGIKRVSKERLARTGKDIKIEKSKEQNPVPVVDENKEITRIPPKKAQPKQMVEDDDDEILNALNHFFNSKKEEEGKLKRGKRK</sequence>
<proteinExistence type="predicted"/>
<dbReference type="Proteomes" id="UP000018227">
    <property type="component" value="Unassembled WGS sequence"/>
</dbReference>
<dbReference type="OrthoDB" id="9784805at2"/>
<evidence type="ECO:0000256" key="2">
    <source>
        <dbReference type="SAM" id="Phobius"/>
    </source>
</evidence>
<gene>
    <name evidence="3" type="ORF">GCWU0000282_001558</name>
</gene>
<evidence type="ECO:0000313" key="4">
    <source>
        <dbReference type="Proteomes" id="UP000018227"/>
    </source>
</evidence>
<dbReference type="eggNOG" id="COG3872">
    <property type="taxonomic scope" value="Bacteria"/>
</dbReference>
<name>V2Y148_9FIRM</name>
<dbReference type="STRING" id="592026.GCWU0000282_001558"/>
<dbReference type="Pfam" id="PF07136">
    <property type="entry name" value="DUF1385"/>
    <property type="match status" value="1"/>
</dbReference>
<keyword evidence="2" id="KW-0812">Transmembrane</keyword>
<evidence type="ECO:0008006" key="5">
    <source>
        <dbReference type="Google" id="ProtNLM"/>
    </source>
</evidence>
<keyword evidence="2" id="KW-0472">Membrane</keyword>
<dbReference type="InterPro" id="IPR010787">
    <property type="entry name" value="DUF1385"/>
</dbReference>
<reference evidence="3 4" key="1">
    <citation type="submission" date="2013-06" db="EMBL/GenBank/DDBJ databases">
        <authorList>
            <person name="Weinstock G."/>
            <person name="Sodergren E."/>
            <person name="Clifton S."/>
            <person name="Fulton L."/>
            <person name="Fulton B."/>
            <person name="Courtney L."/>
            <person name="Fronick C."/>
            <person name="Harrison M."/>
            <person name="Strong C."/>
            <person name="Farmer C."/>
            <person name="Delahaunty K."/>
            <person name="Markovic C."/>
            <person name="Hall O."/>
            <person name="Minx P."/>
            <person name="Tomlinson C."/>
            <person name="Mitreva M."/>
            <person name="Nelson J."/>
            <person name="Hou S."/>
            <person name="Wollam A."/>
            <person name="Pepin K.H."/>
            <person name="Johnson M."/>
            <person name="Bhonagiri V."/>
            <person name="Nash W.E."/>
            <person name="Warren W."/>
            <person name="Chinwalla A."/>
            <person name="Mardis E.R."/>
            <person name="Wilson R.K."/>
        </authorList>
    </citation>
    <scope>NUCLEOTIDE SEQUENCE [LARGE SCALE GENOMIC DNA]</scope>
    <source>
        <strain evidence="3 4">ATCC 51271</strain>
    </source>
</reference>
<dbReference type="PANTHER" id="PTHR42867:SF1">
    <property type="entry name" value="MEMBRANE PROTEIN-RELATED"/>
    <property type="match status" value="1"/>
</dbReference>
<feature type="transmembrane region" description="Helical" evidence="2">
    <location>
        <begin position="98"/>
        <end position="119"/>
    </location>
</feature>
<comment type="caution">
    <text evidence="3">The sequence shown here is derived from an EMBL/GenBank/DDBJ whole genome shotgun (WGS) entry which is preliminary data.</text>
</comment>
<keyword evidence="4" id="KW-1185">Reference proteome</keyword>
<dbReference type="EMBL" id="ACIL03000013">
    <property type="protein sequence ID" value="ESL02688.1"/>
    <property type="molecule type" value="Genomic_DNA"/>
</dbReference>
<dbReference type="RefSeq" id="WP_023354430.1">
    <property type="nucleotide sequence ID" value="NZ_KI535368.1"/>
</dbReference>
<accession>V2Y148</accession>
<feature type="transmembrane region" description="Helical" evidence="2">
    <location>
        <begin position="131"/>
        <end position="155"/>
    </location>
</feature>
<dbReference type="AlphaFoldDB" id="V2Y148"/>
<dbReference type="HOGENOM" id="CLU_038140_0_0_9"/>
<dbReference type="PANTHER" id="PTHR42867">
    <property type="entry name" value="MEMBRANE PROTEIN-RELATED"/>
    <property type="match status" value="1"/>
</dbReference>
<feature type="region of interest" description="Disordered" evidence="1">
    <location>
        <begin position="338"/>
        <end position="368"/>
    </location>
</feature>
<organism evidence="3 4">
    <name type="scientific">Catonella morbi ATCC 51271</name>
    <dbReference type="NCBI Taxonomy" id="592026"/>
    <lineage>
        <taxon>Bacteria</taxon>
        <taxon>Bacillati</taxon>
        <taxon>Bacillota</taxon>
        <taxon>Clostridia</taxon>
        <taxon>Lachnospirales</taxon>
        <taxon>Lachnospiraceae</taxon>
        <taxon>Catonella</taxon>
    </lineage>
</organism>